<feature type="transmembrane region" description="Helical" evidence="1">
    <location>
        <begin position="194"/>
        <end position="214"/>
    </location>
</feature>
<feature type="transmembrane region" description="Helical" evidence="1">
    <location>
        <begin position="146"/>
        <end position="166"/>
    </location>
</feature>
<organism evidence="2 3">
    <name type="scientific">Actinophytocola gossypii</name>
    <dbReference type="NCBI Taxonomy" id="2812003"/>
    <lineage>
        <taxon>Bacteria</taxon>
        <taxon>Bacillati</taxon>
        <taxon>Actinomycetota</taxon>
        <taxon>Actinomycetes</taxon>
        <taxon>Pseudonocardiales</taxon>
        <taxon>Pseudonocardiaceae</taxon>
    </lineage>
</organism>
<name>A0ABT2JJR0_9PSEU</name>
<feature type="transmembrane region" description="Helical" evidence="1">
    <location>
        <begin position="259"/>
        <end position="281"/>
    </location>
</feature>
<feature type="transmembrane region" description="Helical" evidence="1">
    <location>
        <begin position="511"/>
        <end position="532"/>
    </location>
</feature>
<dbReference type="EMBL" id="JAFFZE010000033">
    <property type="protein sequence ID" value="MCT2588127.1"/>
    <property type="molecule type" value="Genomic_DNA"/>
</dbReference>
<evidence type="ECO:0000256" key="1">
    <source>
        <dbReference type="SAM" id="Phobius"/>
    </source>
</evidence>
<gene>
    <name evidence="2" type="ORF">JT362_33960</name>
</gene>
<feature type="transmembrane region" description="Helical" evidence="1">
    <location>
        <begin position="433"/>
        <end position="458"/>
    </location>
</feature>
<protein>
    <submittedName>
        <fullName evidence="2">Uncharacterized protein</fullName>
    </submittedName>
</protein>
<dbReference type="Proteomes" id="UP001156441">
    <property type="component" value="Unassembled WGS sequence"/>
</dbReference>
<feature type="transmembrane region" description="Helical" evidence="1">
    <location>
        <begin position="361"/>
        <end position="380"/>
    </location>
</feature>
<accession>A0ABT2JJR0</accession>
<evidence type="ECO:0000313" key="3">
    <source>
        <dbReference type="Proteomes" id="UP001156441"/>
    </source>
</evidence>
<feature type="transmembrane region" description="Helical" evidence="1">
    <location>
        <begin position="539"/>
        <end position="558"/>
    </location>
</feature>
<feature type="transmembrane region" description="Helical" evidence="1">
    <location>
        <begin position="75"/>
        <end position="94"/>
    </location>
</feature>
<dbReference type="RefSeq" id="WP_260196068.1">
    <property type="nucleotide sequence ID" value="NZ_JAFFZE010000033.1"/>
</dbReference>
<proteinExistence type="predicted"/>
<keyword evidence="1" id="KW-1133">Transmembrane helix</keyword>
<feature type="transmembrane region" description="Helical" evidence="1">
    <location>
        <begin position="234"/>
        <end position="252"/>
    </location>
</feature>
<keyword evidence="3" id="KW-1185">Reference proteome</keyword>
<feature type="transmembrane region" description="Helical" evidence="1">
    <location>
        <begin position="40"/>
        <end position="63"/>
    </location>
</feature>
<feature type="transmembrane region" description="Helical" evidence="1">
    <location>
        <begin position="392"/>
        <end position="413"/>
    </location>
</feature>
<evidence type="ECO:0000313" key="2">
    <source>
        <dbReference type="EMBL" id="MCT2588127.1"/>
    </source>
</evidence>
<keyword evidence="1" id="KW-0812">Transmembrane</keyword>
<feature type="transmembrane region" description="Helical" evidence="1">
    <location>
        <begin position="470"/>
        <end position="491"/>
    </location>
</feature>
<comment type="caution">
    <text evidence="2">The sequence shown here is derived from an EMBL/GenBank/DDBJ whole genome shotgun (WGS) entry which is preliminary data.</text>
</comment>
<feature type="transmembrane region" description="Helical" evidence="1">
    <location>
        <begin position="287"/>
        <end position="304"/>
    </location>
</feature>
<feature type="transmembrane region" description="Helical" evidence="1">
    <location>
        <begin position="570"/>
        <end position="590"/>
    </location>
</feature>
<keyword evidence="1" id="KW-0472">Membrane</keyword>
<feature type="transmembrane region" description="Helical" evidence="1">
    <location>
        <begin position="325"/>
        <end position="349"/>
    </location>
</feature>
<sequence>MTSRTRSPQGPSGGRRDTFDDVRAAEEAERLGWGDAPARLRAALGVAVLAAALLTAGALVGVVQDSPPAGYDATVLLVLLAFLVPVVAGGLVLAGRALAGAGVLVGAGLLAPGRAVADLVFVGDALRAARPEFFVPADLTELEYANGVWLLVAGHLAAALAGLLAAGRAGAAPDSAYGLEVDAGTGDVRARRRALGWAVAAGPLAVVGLALPPFHSTNAFLLDQGLIDASTFPSIGGLLVVAAVLGGSVYAATTVRRGVVIGLLAATAGITVPQIVAGLVVERVEPTAGPYLALAALALLAAGLRGRVSADQEPGGELAIEPGRVHLATGLLGVLTGIAALVGAVAPLLVVEGADDPAAYANRQLVPAGILVGVLGAALLHHRWAATVRPAFVVSLASVVVVAAAALDAAFTGSGSLAAYPGIDQIDTIRTGAGAWFAGASVVLAAAAAITATIAGSAERDDVDLTERSTHLPVVAPVAAAILFSVGAFGFPMITAPNFVAPGIWTDFRFASWGLVLGVVVVVVAGVVAALARPARAAALLLGAAAVVGVHALELPLTSGRVADATAGSGTWLSLACCLALLVGAAIAAAGPAPDQDRAR</sequence>
<feature type="transmembrane region" description="Helical" evidence="1">
    <location>
        <begin position="101"/>
        <end position="126"/>
    </location>
</feature>
<reference evidence="2 3" key="1">
    <citation type="submission" date="2021-02" db="EMBL/GenBank/DDBJ databases">
        <title>Actinophytocola xerophila sp. nov., isolated from soil of cotton cropping field.</title>
        <authorList>
            <person name="Huang R."/>
            <person name="Chen X."/>
            <person name="Ge X."/>
            <person name="Liu W."/>
        </authorList>
    </citation>
    <scope>NUCLEOTIDE SEQUENCE [LARGE SCALE GENOMIC DNA]</scope>
    <source>
        <strain evidence="2 3">S1-96</strain>
    </source>
</reference>